<protein>
    <submittedName>
        <fullName evidence="2">Uncharacterized protein</fullName>
    </submittedName>
</protein>
<name>A0A2T5FZA5_9SPHN</name>
<sequence>MLAINSGDVIDISRVAAGVVAFLQLKAFDPEKIEQASAEEQAPVEEKLPAAASMQRRQDRQGA</sequence>
<reference evidence="2 3" key="1">
    <citation type="submission" date="2017-09" db="EMBL/GenBank/DDBJ databases">
        <title>Sphingomonas panjinensis sp.nov., isolated from oil-contaminated soil.</title>
        <authorList>
            <person name="Wang L."/>
            <person name="Chen L."/>
        </authorList>
    </citation>
    <scope>NUCLEOTIDE SEQUENCE [LARGE SCALE GENOMIC DNA]</scope>
    <source>
        <strain evidence="2 3">FW-11</strain>
    </source>
</reference>
<accession>A0A2T5FZA5</accession>
<evidence type="ECO:0000313" key="2">
    <source>
        <dbReference type="EMBL" id="PTQ12039.1"/>
    </source>
</evidence>
<dbReference type="Proteomes" id="UP000244162">
    <property type="component" value="Unassembled WGS sequence"/>
</dbReference>
<feature type="region of interest" description="Disordered" evidence="1">
    <location>
        <begin position="35"/>
        <end position="63"/>
    </location>
</feature>
<comment type="caution">
    <text evidence="2">The sequence shown here is derived from an EMBL/GenBank/DDBJ whole genome shotgun (WGS) entry which is preliminary data.</text>
</comment>
<keyword evidence="3" id="KW-1185">Reference proteome</keyword>
<proteinExistence type="predicted"/>
<evidence type="ECO:0000313" key="3">
    <source>
        <dbReference type="Proteomes" id="UP000244162"/>
    </source>
</evidence>
<dbReference type="EMBL" id="NWBU01000005">
    <property type="protein sequence ID" value="PTQ12039.1"/>
    <property type="molecule type" value="Genomic_DNA"/>
</dbReference>
<dbReference type="RefSeq" id="WP_107966903.1">
    <property type="nucleotide sequence ID" value="NZ_NWBU01000005.1"/>
</dbReference>
<organism evidence="2 3">
    <name type="scientific">Sphingomonas oleivorans</name>
    <dbReference type="NCBI Taxonomy" id="1735121"/>
    <lineage>
        <taxon>Bacteria</taxon>
        <taxon>Pseudomonadati</taxon>
        <taxon>Pseudomonadota</taxon>
        <taxon>Alphaproteobacteria</taxon>
        <taxon>Sphingomonadales</taxon>
        <taxon>Sphingomonadaceae</taxon>
        <taxon>Sphingomonas</taxon>
    </lineage>
</organism>
<evidence type="ECO:0000256" key="1">
    <source>
        <dbReference type="SAM" id="MobiDB-lite"/>
    </source>
</evidence>
<dbReference type="AlphaFoldDB" id="A0A2T5FZA5"/>
<gene>
    <name evidence="2" type="ORF">CLG96_05530</name>
</gene>